<comment type="caution">
    <text evidence="2">The sequence shown here is derived from an EMBL/GenBank/DDBJ whole genome shotgun (WGS) entry which is preliminary data.</text>
</comment>
<evidence type="ECO:0000313" key="2">
    <source>
        <dbReference type="EMBL" id="MFD2246311.1"/>
    </source>
</evidence>
<gene>
    <name evidence="2" type="ORF">ACFSKP_08595</name>
</gene>
<keyword evidence="3" id="KW-1185">Reference proteome</keyword>
<dbReference type="InterPro" id="IPR015943">
    <property type="entry name" value="WD40/YVTN_repeat-like_dom_sf"/>
</dbReference>
<dbReference type="Gene3D" id="2.130.10.10">
    <property type="entry name" value="YVTN repeat-like/Quinoprotein amine dehydrogenase"/>
    <property type="match status" value="3"/>
</dbReference>
<dbReference type="SUPFAM" id="SSF101898">
    <property type="entry name" value="NHL repeat"/>
    <property type="match status" value="1"/>
</dbReference>
<evidence type="ECO:0000259" key="1">
    <source>
        <dbReference type="Pfam" id="PF21544"/>
    </source>
</evidence>
<accession>A0ABW5CV15</accession>
<dbReference type="Pfam" id="PF21544">
    <property type="entry name" value="PorZ_N_b_propeller"/>
    <property type="match status" value="1"/>
</dbReference>
<proteinExistence type="predicted"/>
<dbReference type="EMBL" id="JBHUIM010000001">
    <property type="protein sequence ID" value="MFD2246311.1"/>
    <property type="molecule type" value="Genomic_DNA"/>
</dbReference>
<organism evidence="2 3">
    <name type="scientific">Pontibacter ruber</name>
    <dbReference type="NCBI Taxonomy" id="1343895"/>
    <lineage>
        <taxon>Bacteria</taxon>
        <taxon>Pseudomonadati</taxon>
        <taxon>Bacteroidota</taxon>
        <taxon>Cytophagia</taxon>
        <taxon>Cytophagales</taxon>
        <taxon>Hymenobacteraceae</taxon>
        <taxon>Pontibacter</taxon>
    </lineage>
</organism>
<evidence type="ECO:0000313" key="3">
    <source>
        <dbReference type="Proteomes" id="UP001597374"/>
    </source>
</evidence>
<dbReference type="SUPFAM" id="SSF63829">
    <property type="entry name" value="Calcium-dependent phosphotriesterase"/>
    <property type="match status" value="1"/>
</dbReference>
<sequence>MCHPNKRQQSIPSLLRWLVGCCCLLITLPGMAQSKVGIGGWQLHIPYTQGKSVAEAGDRVYAAAEQGLFYYDKEFNNTQAITKVDGLSEQRISTIRYEEASGTLVIAYANSNIDLLQGDKITNISDILRRQLTGDKRIHHILTRNKIAYLATGFGVVVLDLAKQEIKDTYTNLGPNGAAVQVRSTAILGDSMYLATNIGILAAHRISSNLKDFRSWHQRNAGFPESATLTSLADFNGQLYAGTTEHGLFILGNGTWQSSLIPAGTAVSSLTPSADFLSITTPAAVILINKQGQATTITNNLLKQPREATVGAGNILWVADAQRGLVRINLNNNETAAFAPEGPASSNSFRVYAANGMVYVLSGGYNENYEPLNRTDGYSTFQNGDWTSNNGFQVQGGTVPVVLKDMTDAVYNPLTGHVYMASYGNGVLAWLGQEQPILYNSTNSTLVSSQPATDKTEQVRVTDLAVDSKGNVWAVNRSQIHNAPGLHVLQPDGQWQGFILPGVADNSNLDRLVIDENDYKWLSISWNGNVRNGLVVLNEEKQEVRQLSSEAGNGGLPSGTVYSMAKDLNGDIWVGTAAGVAVYYNTAAVFTSQQYDARLPIIDKRPLLDGQVVRDIAVDGANRKWMATDNGLWLFGPDGDELIHHFTTQNSPLPSDKVLSVTVEHQTGEVFVATEAGLASYRAGATITEGKPDCATVFPNPVRPSYTGLIGVSGLPNNAQVRITDISGTLVYKTIAAGGTVTWDARGYNGKRVKGGVYLVMASDDEGKQTCISKIAVLE</sequence>
<dbReference type="Proteomes" id="UP001597374">
    <property type="component" value="Unassembled WGS sequence"/>
</dbReference>
<dbReference type="Gene3D" id="2.60.40.4070">
    <property type="match status" value="1"/>
</dbReference>
<feature type="domain" description="PorZ N-terminal beta-propeller" evidence="1">
    <location>
        <begin position="60"/>
        <end position="217"/>
    </location>
</feature>
<dbReference type="InterPro" id="IPR048954">
    <property type="entry name" value="PorZ_N"/>
</dbReference>
<dbReference type="NCBIfam" id="TIGR04183">
    <property type="entry name" value="Por_Secre_tail"/>
    <property type="match status" value="1"/>
</dbReference>
<reference evidence="3" key="1">
    <citation type="journal article" date="2019" name="Int. J. Syst. Evol. Microbiol.">
        <title>The Global Catalogue of Microorganisms (GCM) 10K type strain sequencing project: providing services to taxonomists for standard genome sequencing and annotation.</title>
        <authorList>
            <consortium name="The Broad Institute Genomics Platform"/>
            <consortium name="The Broad Institute Genome Sequencing Center for Infectious Disease"/>
            <person name="Wu L."/>
            <person name="Ma J."/>
        </authorList>
    </citation>
    <scope>NUCLEOTIDE SEQUENCE [LARGE SCALE GENOMIC DNA]</scope>
    <source>
        <strain evidence="3">CGMCC 4.1782</strain>
    </source>
</reference>
<dbReference type="InterPro" id="IPR026444">
    <property type="entry name" value="Secre_tail"/>
</dbReference>
<name>A0ABW5CV15_9BACT</name>
<protein>
    <submittedName>
        <fullName evidence="2">T9SS type A sorting domain-containing protein</fullName>
    </submittedName>
</protein>
<dbReference type="RefSeq" id="WP_250428011.1">
    <property type="nucleotide sequence ID" value="NZ_JALPRR010000001.1"/>
</dbReference>
<dbReference type="SUPFAM" id="SSF69304">
    <property type="entry name" value="Tricorn protease N-terminal domain"/>
    <property type="match status" value="1"/>
</dbReference>